<dbReference type="EMBL" id="CP091244">
    <property type="protein sequence ID" value="UJS23994.1"/>
    <property type="molecule type" value="Genomic_DNA"/>
</dbReference>
<protein>
    <submittedName>
        <fullName evidence="2">DUF1566 domain-containing protein</fullName>
    </submittedName>
</protein>
<sequence length="250" mass="28549">MTIIKTIKFDLPIDGTKVKNIEELREHFTVEILELYNNGILLKWLRARKNIKEVSRLEAIPVALPSSISSLKALCDIFKVDTDDMILSAALGMPPEKMEKNFPEIKAQYRAIAKAEIEAKAKESIVSGKYLIHANRIVTDTETKLMWKQDSEVGQYTWDNAMKKFGKNVSFAGYNNWRMPTIEELKTLVDKEHSPTIDLTAFHNTPAMFWSASLHASNGDYAWFVNFDVGSASWYYKYGAFQVRLVRSGQ</sequence>
<evidence type="ECO:0000259" key="1">
    <source>
        <dbReference type="Pfam" id="PF07603"/>
    </source>
</evidence>
<organism evidence="2 3">
    <name type="scientific">Thiothrix winogradskyi</name>
    <dbReference type="NCBI Taxonomy" id="96472"/>
    <lineage>
        <taxon>Bacteria</taxon>
        <taxon>Pseudomonadati</taxon>
        <taxon>Pseudomonadota</taxon>
        <taxon>Gammaproteobacteria</taxon>
        <taxon>Thiotrichales</taxon>
        <taxon>Thiotrichaceae</taxon>
        <taxon>Thiothrix</taxon>
    </lineage>
</organism>
<gene>
    <name evidence="2" type="ORF">L2Y54_18965</name>
</gene>
<dbReference type="Pfam" id="PF07603">
    <property type="entry name" value="Lcl_C"/>
    <property type="match status" value="1"/>
</dbReference>
<dbReference type="PANTHER" id="PTHR35812:SF1">
    <property type="entry name" value="LIPOPROTEIN"/>
    <property type="match status" value="1"/>
</dbReference>
<dbReference type="InterPro" id="IPR011460">
    <property type="entry name" value="Lcl_C"/>
</dbReference>
<dbReference type="Proteomes" id="UP001054801">
    <property type="component" value="Chromosome"/>
</dbReference>
<accession>A0ABY3SZE8</accession>
<reference evidence="2" key="1">
    <citation type="journal article" date="2022" name="Microorganisms">
        <title>Two New Species of Filamentous Sulfur Bacteria of the Genus Thiothrix, Thiothrix winogradskyi sp. nov. and 'Candidatus Thiothrix sulfatifontis' sp. nov.</title>
        <authorList>
            <person name="Ravin N.V."/>
            <person name="Rossetti S."/>
            <person name="Beletsky A.V."/>
            <person name="Kadnikov V.V."/>
            <person name="Rudenko T.S."/>
            <person name="Smolyakov D.D."/>
            <person name="Moskvitina M.I."/>
            <person name="Gureeva M.V."/>
            <person name="Mardanov A.V."/>
            <person name="Grabovich M.Y."/>
        </authorList>
    </citation>
    <scope>NUCLEOTIDE SEQUENCE</scope>
    <source>
        <strain evidence="2">CT3</strain>
    </source>
</reference>
<proteinExistence type="predicted"/>
<dbReference type="RefSeq" id="WP_236498242.1">
    <property type="nucleotide sequence ID" value="NZ_CP091244.1"/>
</dbReference>
<keyword evidence="3" id="KW-1185">Reference proteome</keyword>
<feature type="domain" description="Lcl C-terminal" evidence="1">
    <location>
        <begin position="137"/>
        <end position="247"/>
    </location>
</feature>
<name>A0ABY3SZE8_9GAMM</name>
<dbReference type="PANTHER" id="PTHR35812">
    <property type="entry name" value="LIPOPROTEIN"/>
    <property type="match status" value="1"/>
</dbReference>
<evidence type="ECO:0000313" key="3">
    <source>
        <dbReference type="Proteomes" id="UP001054801"/>
    </source>
</evidence>
<evidence type="ECO:0000313" key="2">
    <source>
        <dbReference type="EMBL" id="UJS23994.1"/>
    </source>
</evidence>